<keyword evidence="4" id="KW-1185">Reference proteome</keyword>
<dbReference type="Pfam" id="PF04909">
    <property type="entry name" value="Amidohydro_2"/>
    <property type="match status" value="1"/>
</dbReference>
<dbReference type="SUPFAM" id="SSF51556">
    <property type="entry name" value="Metallo-dependent hydrolases"/>
    <property type="match status" value="1"/>
</dbReference>
<protein>
    <submittedName>
        <fullName evidence="3">Amidohydrolase family protein</fullName>
    </submittedName>
</protein>
<dbReference type="InterPro" id="IPR006680">
    <property type="entry name" value="Amidohydro-rel"/>
</dbReference>
<proteinExistence type="predicted"/>
<dbReference type="InterPro" id="IPR032465">
    <property type="entry name" value="ACMSD"/>
</dbReference>
<keyword evidence="1" id="KW-0456">Lyase</keyword>
<accession>A0A6B0SDP3</accession>
<keyword evidence="3" id="KW-0378">Hydrolase</keyword>
<dbReference type="RefSeq" id="WP_159525425.1">
    <property type="nucleotide sequence ID" value="NZ_WUUU01000018.1"/>
</dbReference>
<evidence type="ECO:0000313" key="3">
    <source>
        <dbReference type="EMBL" id="MXR19855.1"/>
    </source>
</evidence>
<dbReference type="PANTHER" id="PTHR21240:SF28">
    <property type="entry name" value="ISO-OROTATE DECARBOXYLASE (EUROFUNG)"/>
    <property type="match status" value="1"/>
</dbReference>
<dbReference type="OrthoDB" id="189863at2157"/>
<gene>
    <name evidence="3" type="ORF">GRX66_04280</name>
</gene>
<feature type="domain" description="Amidohydrolase-related" evidence="2">
    <location>
        <begin position="101"/>
        <end position="362"/>
    </location>
</feature>
<organism evidence="3 4">
    <name type="scientific">Halobacterium bonnevillei</name>
    <dbReference type="NCBI Taxonomy" id="2692200"/>
    <lineage>
        <taxon>Archaea</taxon>
        <taxon>Methanobacteriati</taxon>
        <taxon>Methanobacteriota</taxon>
        <taxon>Stenosarchaea group</taxon>
        <taxon>Halobacteria</taxon>
        <taxon>Halobacteriales</taxon>
        <taxon>Halobacteriaceae</taxon>
        <taxon>Halobacterium</taxon>
    </lineage>
</organism>
<name>A0A6B0SDP3_9EURY</name>
<evidence type="ECO:0000256" key="1">
    <source>
        <dbReference type="ARBA" id="ARBA00023239"/>
    </source>
</evidence>
<comment type="caution">
    <text evidence="3">The sequence shown here is derived from an EMBL/GenBank/DDBJ whole genome shotgun (WGS) entry which is preliminary data.</text>
</comment>
<dbReference type="InterPro" id="IPR032466">
    <property type="entry name" value="Metal_Hydrolase"/>
</dbReference>
<dbReference type="EMBL" id="WUUU01000018">
    <property type="protein sequence ID" value="MXR19855.1"/>
    <property type="molecule type" value="Genomic_DNA"/>
</dbReference>
<reference evidence="3 4" key="1">
    <citation type="submission" date="2019-12" db="EMBL/GenBank/DDBJ databases">
        <title>Isolation and characterization of three novel carbon monoxide-oxidizing members of Halobacteria from salione crusts and soils.</title>
        <authorList>
            <person name="Myers M.R."/>
            <person name="King G.M."/>
        </authorList>
    </citation>
    <scope>NUCLEOTIDE SEQUENCE [LARGE SCALE GENOMIC DNA]</scope>
    <source>
        <strain evidence="3 4">PCN9</strain>
    </source>
</reference>
<sequence>MIDPKEHTVVDCDWHYADTFTQIAPYMPEPWKTKYQKSGFGDTGVKQNLAAFFPASTGSRANYGKIQREFSEYPDGGDTKEDVVAGMDELDIDVSLQISHLILAMGGVTADDRRVESFVKGYLDYMLEEVLDPDEGIYGLAPMPYHDIDASMDVLDRVEDEEAITGVVFVTAGASPPLGNRKYDPIYERCEEMGYPVVYHTGGSGLDEYVRAGYQDMIETHTLGFLESNMSQIVSVASQGVPEKFPDLDIVFMESGVTYIPGLVSRLDEEYLKRSEEAPLLEKRPGEYITDFYFGTQPLEVSARPDLLELCFDMIGTDRLLYASDYPHWDFDSPSVITDLPMIDDEDRKDILGRNALEVFDL</sequence>
<dbReference type="Proteomes" id="UP000471521">
    <property type="component" value="Unassembled WGS sequence"/>
</dbReference>
<dbReference type="Gene3D" id="3.20.20.140">
    <property type="entry name" value="Metal-dependent hydrolases"/>
    <property type="match status" value="1"/>
</dbReference>
<evidence type="ECO:0000313" key="4">
    <source>
        <dbReference type="Proteomes" id="UP000471521"/>
    </source>
</evidence>
<dbReference type="GO" id="GO:0016787">
    <property type="term" value="F:hydrolase activity"/>
    <property type="evidence" value="ECO:0007669"/>
    <property type="project" value="UniProtKB-KW"/>
</dbReference>
<dbReference type="GO" id="GO:0016831">
    <property type="term" value="F:carboxy-lyase activity"/>
    <property type="evidence" value="ECO:0007669"/>
    <property type="project" value="InterPro"/>
</dbReference>
<evidence type="ECO:0000259" key="2">
    <source>
        <dbReference type="Pfam" id="PF04909"/>
    </source>
</evidence>
<dbReference type="GO" id="GO:0005737">
    <property type="term" value="C:cytoplasm"/>
    <property type="evidence" value="ECO:0007669"/>
    <property type="project" value="TreeGrafter"/>
</dbReference>
<dbReference type="GO" id="GO:0019748">
    <property type="term" value="P:secondary metabolic process"/>
    <property type="evidence" value="ECO:0007669"/>
    <property type="project" value="TreeGrafter"/>
</dbReference>
<dbReference type="PANTHER" id="PTHR21240">
    <property type="entry name" value="2-AMINO-3-CARBOXYLMUCONATE-6-SEMIALDEHYDE DECARBOXYLASE"/>
    <property type="match status" value="1"/>
</dbReference>
<dbReference type="AlphaFoldDB" id="A0A6B0SDP3"/>